<dbReference type="EMBL" id="GBHO01004510">
    <property type="protein sequence ID" value="JAG39094.1"/>
    <property type="molecule type" value="Transcribed_RNA"/>
</dbReference>
<keyword evidence="4 10" id="KW-1133">Transmembrane helix</keyword>
<dbReference type="EMBL" id="GBHO01040559">
    <property type="protein sequence ID" value="JAG03045.1"/>
    <property type="molecule type" value="Transcribed_RNA"/>
</dbReference>
<feature type="domain" description="Potassium channel" evidence="11">
    <location>
        <begin position="180"/>
        <end position="266"/>
    </location>
</feature>
<feature type="transmembrane region" description="Helical" evidence="10">
    <location>
        <begin position="129"/>
        <end position="154"/>
    </location>
</feature>
<keyword evidence="7 8" id="KW-0407">Ion channel</keyword>
<comment type="similarity">
    <text evidence="8">Belongs to the two pore domain potassium channel (TC 1.A.1.8) family.</text>
</comment>
<reference evidence="14" key="3">
    <citation type="submission" date="2014-09" db="EMBL/GenBank/DDBJ databases">
        <authorList>
            <person name="Magalhaes I.L.F."/>
            <person name="Oliveira U."/>
            <person name="Santos F.R."/>
            <person name="Vidigal T.H.D.A."/>
            <person name="Brescovit A.D."/>
            <person name="Santos A.J."/>
        </authorList>
    </citation>
    <scope>NUCLEOTIDE SEQUENCE</scope>
</reference>
<keyword evidence="2 8" id="KW-0813">Transport</keyword>
<keyword evidence="6 10" id="KW-0472">Membrane</keyword>
<feature type="compositionally biased region" description="Polar residues" evidence="9">
    <location>
        <begin position="551"/>
        <end position="561"/>
    </location>
</feature>
<dbReference type="PANTHER" id="PTHR11003">
    <property type="entry name" value="POTASSIUM CHANNEL, SUBFAMILY K"/>
    <property type="match status" value="1"/>
</dbReference>
<dbReference type="GO" id="GO:0005886">
    <property type="term" value="C:plasma membrane"/>
    <property type="evidence" value="ECO:0007669"/>
    <property type="project" value="TreeGrafter"/>
</dbReference>
<evidence type="ECO:0000256" key="4">
    <source>
        <dbReference type="ARBA" id="ARBA00022989"/>
    </source>
</evidence>
<organism evidence="13">
    <name type="scientific">Lygus hesperus</name>
    <name type="common">Western plant bug</name>
    <dbReference type="NCBI Taxonomy" id="30085"/>
    <lineage>
        <taxon>Eukaryota</taxon>
        <taxon>Metazoa</taxon>
        <taxon>Ecdysozoa</taxon>
        <taxon>Arthropoda</taxon>
        <taxon>Hexapoda</taxon>
        <taxon>Insecta</taxon>
        <taxon>Pterygota</taxon>
        <taxon>Neoptera</taxon>
        <taxon>Paraneoptera</taxon>
        <taxon>Hemiptera</taxon>
        <taxon>Heteroptera</taxon>
        <taxon>Panheteroptera</taxon>
        <taxon>Cimicomorpha</taxon>
        <taxon>Miridae</taxon>
        <taxon>Mirini</taxon>
        <taxon>Lygus</taxon>
    </lineage>
</organism>
<feature type="transmembrane region" description="Helical" evidence="10">
    <location>
        <begin position="239"/>
        <end position="262"/>
    </location>
</feature>
<gene>
    <name evidence="13" type="primary">Ork1_1</name>
    <name evidence="12" type="synonym">Ork1_0</name>
    <name evidence="13" type="ORF">CM83_73146</name>
    <name evidence="12" type="ORF">CM83_73148</name>
</gene>
<dbReference type="GO" id="GO:0030322">
    <property type="term" value="P:stabilization of membrane potential"/>
    <property type="evidence" value="ECO:0007669"/>
    <property type="project" value="TreeGrafter"/>
</dbReference>
<accession>A0A0A9Z3T8</accession>
<feature type="transmembrane region" description="Helical" evidence="10">
    <location>
        <begin position="98"/>
        <end position="117"/>
    </location>
</feature>
<reference evidence="13" key="2">
    <citation type="submission" date="2014-07" db="EMBL/GenBank/DDBJ databases">
        <authorList>
            <person name="Hull J."/>
        </authorList>
    </citation>
    <scope>NUCLEOTIDE SEQUENCE</scope>
</reference>
<dbReference type="EMBL" id="GBRD01005688">
    <property type="protein sequence ID" value="JAG60133.1"/>
    <property type="molecule type" value="Transcribed_RNA"/>
</dbReference>
<evidence type="ECO:0000256" key="1">
    <source>
        <dbReference type="ARBA" id="ARBA00004141"/>
    </source>
</evidence>
<dbReference type="GO" id="GO:0022841">
    <property type="term" value="F:potassium ion leak channel activity"/>
    <property type="evidence" value="ECO:0007669"/>
    <property type="project" value="TreeGrafter"/>
</dbReference>
<evidence type="ECO:0000256" key="6">
    <source>
        <dbReference type="ARBA" id="ARBA00023136"/>
    </source>
</evidence>
<dbReference type="EMBL" id="GBRD01005689">
    <property type="protein sequence ID" value="JAG60132.1"/>
    <property type="molecule type" value="Transcribed_RNA"/>
</dbReference>
<feature type="transmembrane region" description="Helical" evidence="10">
    <location>
        <begin position="209"/>
        <end position="227"/>
    </location>
</feature>
<dbReference type="PRINTS" id="PR01333">
    <property type="entry name" value="2POREKCHANEL"/>
</dbReference>
<proteinExistence type="inferred from homology"/>
<sequence>MSKKEWIFLWFLFIAYLFLGATIFFFIERDLEEQRRRQDVERQILLRVQLEKHYQPVRSERSIGALAKHITQYCTKEFSRALEESNLTLKEGTEAPYLWTYYNAFFFTLTTLSTIGYGNLYPSSNEGKMILIVYALIGIPFTTIILARLGDFFGSRLLRAHHRYKNHVYDSRLTLVLDVLIYLIPGIVIFILAPTIFMKFEDWTFYQALYYAFITLTTIGFGDLVAGQSAGTDTVGETLYKIFILVWIMFGLGYLIMIFGFITRALKSKKLAKIEQKLASRFKTTQSKIWHEFLEDVSIMRRALNEAYINKVKPVYREKQPLWTTSGLSRSMPNLDSWPEPLTREELEEWKDSQASGVRPPMRRRAMSEGVEGLEVGLPRVLSEGALVDIDIETTFKDRPRPSLAHQDLQTDEFLNRMAQRRLSVFDPSLHDGGFNLFSDDEILESEEYATKDSFDSLRYRPKRSRARSDAFFDTSQRAPSYYDHQITWAGSDSLRAQAMMKNMRMKADVESGDKLEKPSPAANIRRLSVAAINFFSGDKKKKDDKKRKNGSFSDQNQNHRGSFVEDEDDTLPFSEEFLTLTGAGGRRQSLLDVLGPMPSSGSSTPMSPMLEQTTLADFIRVMSTLRGLEGMEGQEGAAGTVAPGSISNRESRRASLVQIFSGPDPPLPRELLRARDTATSTGNLPRARRYSQAPVPANAQGFRRRAASISQGGVADRRRLSGRFTPPVRALGPPSLVVTSPDGQHRFRVEAVNRPDPVASRRLRGSSLSEL</sequence>
<dbReference type="PANTHER" id="PTHR11003:SF352">
    <property type="entry name" value="BCDNA.GH04802-RELATED"/>
    <property type="match status" value="1"/>
</dbReference>
<evidence type="ECO:0000256" key="9">
    <source>
        <dbReference type="SAM" id="MobiDB-lite"/>
    </source>
</evidence>
<evidence type="ECO:0000256" key="5">
    <source>
        <dbReference type="ARBA" id="ARBA00023065"/>
    </source>
</evidence>
<feature type="region of interest" description="Disordered" evidence="9">
    <location>
        <begin position="706"/>
        <end position="734"/>
    </location>
</feature>
<evidence type="ECO:0000259" key="11">
    <source>
        <dbReference type="Pfam" id="PF07885"/>
    </source>
</evidence>
<name>A0A0A9Z3T8_LYGHE</name>
<evidence type="ECO:0000256" key="2">
    <source>
        <dbReference type="ARBA" id="ARBA00022448"/>
    </source>
</evidence>
<evidence type="ECO:0000313" key="12">
    <source>
        <dbReference type="EMBL" id="JAG03045.1"/>
    </source>
</evidence>
<keyword evidence="5 8" id="KW-0406">Ion transport</keyword>
<keyword evidence="3 8" id="KW-0812">Transmembrane</keyword>
<dbReference type="Gene3D" id="1.10.287.70">
    <property type="match status" value="1"/>
</dbReference>
<feature type="transmembrane region" description="Helical" evidence="10">
    <location>
        <begin position="175"/>
        <end position="197"/>
    </location>
</feature>
<feature type="domain" description="Potassium channel" evidence="11">
    <location>
        <begin position="95"/>
        <end position="153"/>
    </location>
</feature>
<evidence type="ECO:0000313" key="14">
    <source>
        <dbReference type="EMBL" id="JAG60132.1"/>
    </source>
</evidence>
<evidence type="ECO:0000313" key="13">
    <source>
        <dbReference type="EMBL" id="JAG39094.1"/>
    </source>
</evidence>
<evidence type="ECO:0000256" key="3">
    <source>
        <dbReference type="ARBA" id="ARBA00022692"/>
    </source>
</evidence>
<feature type="transmembrane region" description="Helical" evidence="10">
    <location>
        <begin position="6"/>
        <end position="27"/>
    </location>
</feature>
<evidence type="ECO:0000256" key="10">
    <source>
        <dbReference type="SAM" id="Phobius"/>
    </source>
</evidence>
<dbReference type="GO" id="GO:0015271">
    <property type="term" value="F:outward rectifier potassium channel activity"/>
    <property type="evidence" value="ECO:0007669"/>
    <property type="project" value="TreeGrafter"/>
</dbReference>
<evidence type="ECO:0000256" key="7">
    <source>
        <dbReference type="ARBA" id="ARBA00023303"/>
    </source>
</evidence>
<dbReference type="AlphaFoldDB" id="A0A0A9Z3T8"/>
<dbReference type="InterPro" id="IPR013099">
    <property type="entry name" value="K_chnl_dom"/>
</dbReference>
<evidence type="ECO:0000256" key="8">
    <source>
        <dbReference type="RuleBase" id="RU003857"/>
    </source>
</evidence>
<dbReference type="Pfam" id="PF07885">
    <property type="entry name" value="Ion_trans_2"/>
    <property type="match status" value="2"/>
</dbReference>
<dbReference type="SUPFAM" id="SSF81324">
    <property type="entry name" value="Voltage-gated potassium channels"/>
    <property type="match status" value="2"/>
</dbReference>
<protein>
    <submittedName>
        <fullName evidence="13">Open rectifier potassium channel protein 1</fullName>
    </submittedName>
</protein>
<feature type="region of interest" description="Disordered" evidence="9">
    <location>
        <begin position="541"/>
        <end position="569"/>
    </location>
</feature>
<reference evidence="13" key="1">
    <citation type="journal article" date="2014" name="PLoS ONE">
        <title>Transcriptome-Based Identification of ABC Transporters in the Western Tarnished Plant Bug Lygus hesperus.</title>
        <authorList>
            <person name="Hull J.J."/>
            <person name="Chaney K."/>
            <person name="Geib S.M."/>
            <person name="Fabrick J.A."/>
            <person name="Brent C.S."/>
            <person name="Walsh D."/>
            <person name="Lavine L.C."/>
        </authorList>
    </citation>
    <scope>NUCLEOTIDE SEQUENCE</scope>
</reference>
<comment type="subcellular location">
    <subcellularLocation>
        <location evidence="1">Membrane</location>
        <topology evidence="1">Multi-pass membrane protein</topology>
    </subcellularLocation>
</comment>
<dbReference type="InterPro" id="IPR003280">
    <property type="entry name" value="2pore_dom_K_chnl"/>
</dbReference>